<dbReference type="InterPro" id="IPR032710">
    <property type="entry name" value="NTF2-like_dom_sf"/>
</dbReference>
<gene>
    <name evidence="1" type="ORF">ABQ292_26195</name>
</gene>
<dbReference type="EMBL" id="JBFNXQ010000182">
    <property type="protein sequence ID" value="MEX5721844.1"/>
    <property type="molecule type" value="Genomic_DNA"/>
</dbReference>
<dbReference type="RefSeq" id="WP_369210633.1">
    <property type="nucleotide sequence ID" value="NZ_JBFNXQ010000182.1"/>
</dbReference>
<proteinExistence type="predicted"/>
<protein>
    <submittedName>
        <fullName evidence="1">Ester cyclase</fullName>
    </submittedName>
</protein>
<comment type="caution">
    <text evidence="1">The sequence shown here is derived from an EMBL/GenBank/DDBJ whole genome shotgun (WGS) entry which is preliminary data.</text>
</comment>
<dbReference type="Proteomes" id="UP001560045">
    <property type="component" value="Unassembled WGS sequence"/>
</dbReference>
<reference evidence="1 2" key="1">
    <citation type="submission" date="2024-06" db="EMBL/GenBank/DDBJ databases">
        <title>Draft genome sequence of Geodermatophilus badlandi, a novel member of the Geodermatophilaceae isolated from badland sedimentary rocks in the Red desert, Wyoming, USA.</title>
        <authorList>
            <person name="Ben Tekaya S."/>
            <person name="Nouioui I."/>
            <person name="Flores G.M."/>
            <person name="Shaal M.N."/>
            <person name="Bredoire F."/>
            <person name="Basile F."/>
            <person name="Van Diepen L."/>
            <person name="Ward N.L."/>
        </authorList>
    </citation>
    <scope>NUCLEOTIDE SEQUENCE [LARGE SCALE GENOMIC DNA]</scope>
    <source>
        <strain evidence="1 2">WL48A</strain>
    </source>
</reference>
<evidence type="ECO:0000313" key="1">
    <source>
        <dbReference type="EMBL" id="MEX5721844.1"/>
    </source>
</evidence>
<organism evidence="1 2">
    <name type="scientific">Geodermatophilus maliterrae</name>
    <dbReference type="NCBI Taxonomy" id="3162531"/>
    <lineage>
        <taxon>Bacteria</taxon>
        <taxon>Bacillati</taxon>
        <taxon>Actinomycetota</taxon>
        <taxon>Actinomycetes</taxon>
        <taxon>Geodermatophilales</taxon>
        <taxon>Geodermatophilaceae</taxon>
        <taxon>Geodermatophilus</taxon>
    </lineage>
</organism>
<dbReference type="SUPFAM" id="SSF54427">
    <property type="entry name" value="NTF2-like"/>
    <property type="match status" value="1"/>
</dbReference>
<dbReference type="Gene3D" id="3.10.450.50">
    <property type="match status" value="1"/>
</dbReference>
<dbReference type="PANTHER" id="PTHR38436">
    <property type="entry name" value="POLYKETIDE CYCLASE SNOAL-LIKE DOMAIN"/>
    <property type="match status" value="1"/>
</dbReference>
<dbReference type="PANTHER" id="PTHR38436:SF1">
    <property type="entry name" value="ESTER CYCLASE"/>
    <property type="match status" value="1"/>
</dbReference>
<sequence>MAGSEAMQVLERLFEAYDDKDFAKYAELLSPDMVWEFNTMQEPMRGPEAEMRTLRMVADAFPDANLSRDYFVEDGTGWVAWRWRLKATNTGPWQGHESTGRSIEIVGATHARVAGGRVLELRYVSDRLTLMQQLGLLPTSN</sequence>
<dbReference type="InterPro" id="IPR009959">
    <property type="entry name" value="Cyclase_SnoaL-like"/>
</dbReference>
<keyword evidence="2" id="KW-1185">Reference proteome</keyword>
<evidence type="ECO:0000313" key="2">
    <source>
        <dbReference type="Proteomes" id="UP001560045"/>
    </source>
</evidence>
<accession>A0ABV3XMK7</accession>
<dbReference type="Pfam" id="PF07366">
    <property type="entry name" value="SnoaL"/>
    <property type="match status" value="1"/>
</dbReference>
<name>A0ABV3XMK7_9ACTN</name>